<dbReference type="RefSeq" id="WP_213350032.1">
    <property type="nucleotide sequence ID" value="NZ_JAHBGB010000001.1"/>
</dbReference>
<keyword evidence="1" id="KW-0732">Signal</keyword>
<gene>
    <name evidence="2" type="ORF">ACFSNC_15390</name>
</gene>
<feature type="chain" id="PRO_5046204678" evidence="1">
    <location>
        <begin position="27"/>
        <end position="108"/>
    </location>
</feature>
<sequence>MRAAPMLRSALLAAAFSAAIPAFTLAETADKIFVVDMSDGYGVDNCVATGGACGQAIADAWCRVHDFQHAVSFGKVTSDALRLSVAAKTAQTTCTGGSCRDTVAITCR</sequence>
<name>A0ABW4YZZ1_9HYPH</name>
<keyword evidence="3" id="KW-1185">Reference proteome</keyword>
<dbReference type="Proteomes" id="UP001597299">
    <property type="component" value="Unassembled WGS sequence"/>
</dbReference>
<reference evidence="3" key="1">
    <citation type="journal article" date="2019" name="Int. J. Syst. Evol. Microbiol.">
        <title>The Global Catalogue of Microorganisms (GCM) 10K type strain sequencing project: providing services to taxonomists for standard genome sequencing and annotation.</title>
        <authorList>
            <consortium name="The Broad Institute Genomics Platform"/>
            <consortium name="The Broad Institute Genome Sequencing Center for Infectious Disease"/>
            <person name="Wu L."/>
            <person name="Ma J."/>
        </authorList>
    </citation>
    <scope>NUCLEOTIDE SEQUENCE [LARGE SCALE GENOMIC DNA]</scope>
    <source>
        <strain evidence="3">CCM 7435</strain>
    </source>
</reference>
<proteinExistence type="predicted"/>
<protein>
    <submittedName>
        <fullName evidence="2">Uncharacterized protein</fullName>
    </submittedName>
</protein>
<evidence type="ECO:0000313" key="2">
    <source>
        <dbReference type="EMBL" id="MFD2141794.1"/>
    </source>
</evidence>
<organism evidence="2 3">
    <name type="scientific">Ancylobacter oerskovii</name>
    <dbReference type="NCBI Taxonomy" id="459519"/>
    <lineage>
        <taxon>Bacteria</taxon>
        <taxon>Pseudomonadati</taxon>
        <taxon>Pseudomonadota</taxon>
        <taxon>Alphaproteobacteria</taxon>
        <taxon>Hyphomicrobiales</taxon>
        <taxon>Xanthobacteraceae</taxon>
        <taxon>Ancylobacter</taxon>
    </lineage>
</organism>
<evidence type="ECO:0000313" key="3">
    <source>
        <dbReference type="Proteomes" id="UP001597299"/>
    </source>
</evidence>
<dbReference type="EMBL" id="JBHUHD010000001">
    <property type="protein sequence ID" value="MFD2141794.1"/>
    <property type="molecule type" value="Genomic_DNA"/>
</dbReference>
<evidence type="ECO:0000256" key="1">
    <source>
        <dbReference type="SAM" id="SignalP"/>
    </source>
</evidence>
<feature type="signal peptide" evidence="1">
    <location>
        <begin position="1"/>
        <end position="26"/>
    </location>
</feature>
<comment type="caution">
    <text evidence="2">The sequence shown here is derived from an EMBL/GenBank/DDBJ whole genome shotgun (WGS) entry which is preliminary data.</text>
</comment>
<accession>A0ABW4YZZ1</accession>